<dbReference type="OrthoDB" id="9786516at2"/>
<name>A0A178TEH3_9BACL</name>
<dbReference type="Pfam" id="PF05065">
    <property type="entry name" value="Phage_capsid"/>
    <property type="match status" value="1"/>
</dbReference>
<dbReference type="InterPro" id="IPR054612">
    <property type="entry name" value="Phage_capsid-like_C"/>
</dbReference>
<organism evidence="4 5">
    <name type="scientific">Anoxybacillus flavithermus</name>
    <dbReference type="NCBI Taxonomy" id="33934"/>
    <lineage>
        <taxon>Bacteria</taxon>
        <taxon>Bacillati</taxon>
        <taxon>Bacillota</taxon>
        <taxon>Bacilli</taxon>
        <taxon>Bacillales</taxon>
        <taxon>Anoxybacillaceae</taxon>
        <taxon>Anoxybacillus</taxon>
    </lineage>
</organism>
<dbReference type="SUPFAM" id="SSF56563">
    <property type="entry name" value="Major capsid protein gp5"/>
    <property type="match status" value="1"/>
</dbReference>
<keyword evidence="2" id="KW-0175">Coiled coil</keyword>
<feature type="domain" description="Phage capsid-like C-terminal" evidence="3">
    <location>
        <begin position="131"/>
        <end position="407"/>
    </location>
</feature>
<evidence type="ECO:0000256" key="2">
    <source>
        <dbReference type="SAM" id="Coils"/>
    </source>
</evidence>
<comment type="caution">
    <text evidence="4">The sequence shown here is derived from an EMBL/GenBank/DDBJ whole genome shotgun (WGS) entry which is preliminary data.</text>
</comment>
<evidence type="ECO:0000313" key="5">
    <source>
        <dbReference type="Proteomes" id="UP000078336"/>
    </source>
</evidence>
<dbReference type="Gene3D" id="3.30.2320.10">
    <property type="entry name" value="hypothetical protein PF0899 domain"/>
    <property type="match status" value="1"/>
</dbReference>
<evidence type="ECO:0000313" key="4">
    <source>
        <dbReference type="EMBL" id="OAO79825.1"/>
    </source>
</evidence>
<sequence length="413" mass="45663">MNKKEYLAKRKSLLDAAEKALNEGKLEDYKAKEKEIQDLDEQFEAFAKAQANMNALKDKVAVDVAMDMTTQDNGVVASTKPIEVKDEKQVYLNAWAKEMMGQPLAEQEKVVFDKFNADIRNATQTAATHAILIPETVREGIWREAGELYPILGDVRMTFVPGDLTIIKETNAGDDAQWYDEKTEVADSGFGFGELNLTGCELAKSIPISWKLRKMSIDAFIPYIQTLLAEKMGAALAKAIVSGLGKPGTGDTFKPQPKGIVTALVAEQGTPQIIEYDDTDVLDYDKLAKAMGLIKSTYKNGAVIYAKSTTIWNKLALIKDKQGRPLFIPDVTTDGGVGRIFGLPVKEEDSVADDAILFGNVARGYAMNVNENMTIYTEDHVKQRYTDYMSYAIVDGDVMSTKAFAYIRKKVTV</sequence>
<dbReference type="Gene3D" id="3.30.2400.10">
    <property type="entry name" value="Major capsid protein gp5"/>
    <property type="match status" value="1"/>
</dbReference>
<dbReference type="RefSeq" id="WP_064214173.1">
    <property type="nucleotide sequence ID" value="NZ_LUCQ01000080.1"/>
</dbReference>
<dbReference type="NCBIfam" id="TIGR01554">
    <property type="entry name" value="major_cap_HK97"/>
    <property type="match status" value="1"/>
</dbReference>
<dbReference type="AlphaFoldDB" id="A0A178TEH3"/>
<keyword evidence="5" id="KW-1185">Reference proteome</keyword>
<evidence type="ECO:0000259" key="3">
    <source>
        <dbReference type="Pfam" id="PF05065"/>
    </source>
</evidence>
<dbReference type="PATRIC" id="fig|33934.7.peg.690"/>
<feature type="coiled-coil region" evidence="2">
    <location>
        <begin position="3"/>
        <end position="59"/>
    </location>
</feature>
<reference evidence="4 5" key="1">
    <citation type="submission" date="2016-03" db="EMBL/GenBank/DDBJ databases">
        <title>Spore heat resistance.</title>
        <authorList>
            <person name="Boekhorst J."/>
            <person name="Berendsen E.M."/>
            <person name="Wells-Bennik M.H."/>
            <person name="Kuipers O.P."/>
        </authorList>
    </citation>
    <scope>NUCLEOTIDE SEQUENCE [LARGE SCALE GENOMIC DNA]</scope>
    <source>
        <strain evidence="4 5">AF16</strain>
    </source>
</reference>
<proteinExistence type="predicted"/>
<evidence type="ECO:0000256" key="1">
    <source>
        <dbReference type="ARBA" id="ARBA00004328"/>
    </source>
</evidence>
<comment type="subcellular location">
    <subcellularLocation>
        <location evidence="1">Virion</location>
    </subcellularLocation>
</comment>
<dbReference type="EMBL" id="LUCQ01000080">
    <property type="protein sequence ID" value="OAO79825.1"/>
    <property type="molecule type" value="Genomic_DNA"/>
</dbReference>
<accession>A0A178TEH3</accession>
<dbReference type="Proteomes" id="UP000078336">
    <property type="component" value="Unassembled WGS sequence"/>
</dbReference>
<gene>
    <name evidence="4" type="ORF">TAF16_1336</name>
</gene>
<dbReference type="InterPro" id="IPR024455">
    <property type="entry name" value="Phage_capsid"/>
</dbReference>
<protein>
    <recommendedName>
        <fullName evidence="3">Phage capsid-like C-terminal domain-containing protein</fullName>
    </recommendedName>
</protein>